<dbReference type="GO" id="GO:0005524">
    <property type="term" value="F:ATP binding"/>
    <property type="evidence" value="ECO:0007669"/>
    <property type="project" value="UniProtKB-KW"/>
</dbReference>
<evidence type="ECO:0000256" key="2">
    <source>
        <dbReference type="ARBA" id="ARBA00022741"/>
    </source>
</evidence>
<comment type="similarity">
    <text evidence="1">Belongs to the PEP-utilizing enzyme family.</text>
</comment>
<dbReference type="InterPro" id="IPR036637">
    <property type="entry name" value="Phosphohistidine_dom_sf"/>
</dbReference>
<evidence type="ECO:0000313" key="6">
    <source>
        <dbReference type="Proteomes" id="UP000177418"/>
    </source>
</evidence>
<comment type="caution">
    <text evidence="5">The sequence shown here is derived from an EMBL/GenBank/DDBJ whole genome shotgun (WGS) entry which is preliminary data.</text>
</comment>
<dbReference type="PANTHER" id="PTHR43030:SF1">
    <property type="entry name" value="PHOSPHOENOLPYRUVATE SYNTHASE"/>
    <property type="match status" value="1"/>
</dbReference>
<dbReference type="PANTHER" id="PTHR43030">
    <property type="entry name" value="PHOSPHOENOLPYRUVATE SYNTHASE"/>
    <property type="match status" value="1"/>
</dbReference>
<dbReference type="PROSITE" id="PS00370">
    <property type="entry name" value="PEP_ENZYMES_PHOS_SITE"/>
    <property type="match status" value="1"/>
</dbReference>
<evidence type="ECO:0000313" key="5">
    <source>
        <dbReference type="EMBL" id="OGK55226.1"/>
    </source>
</evidence>
<dbReference type="AlphaFoldDB" id="A0A1F7JHY9"/>
<dbReference type="Pfam" id="PF00391">
    <property type="entry name" value="PEP-utilizers"/>
    <property type="match status" value="1"/>
</dbReference>
<proteinExistence type="inferred from homology"/>
<dbReference type="Gene3D" id="3.50.30.10">
    <property type="entry name" value="Phosphohistidine domain"/>
    <property type="match status" value="1"/>
</dbReference>
<feature type="domain" description="PEP-utilising enzyme mobile" evidence="4">
    <location>
        <begin position="401"/>
        <end position="471"/>
    </location>
</feature>
<evidence type="ECO:0000259" key="4">
    <source>
        <dbReference type="Pfam" id="PF00391"/>
    </source>
</evidence>
<dbReference type="InterPro" id="IPR008279">
    <property type="entry name" value="PEP-util_enz_mobile_dom"/>
</dbReference>
<dbReference type="SUPFAM" id="SSF52009">
    <property type="entry name" value="Phosphohistidine domain"/>
    <property type="match status" value="1"/>
</dbReference>
<keyword evidence="3" id="KW-0067">ATP-binding</keyword>
<keyword evidence="2" id="KW-0547">Nucleotide-binding</keyword>
<gene>
    <name evidence="5" type="ORF">A3H78_04275</name>
</gene>
<sequence>MDIPKPVFEKKLKKISWKKIYSREYGVQYSEMAIMCLSYKAKHHIPATSDFQVIIPEGNNTVFYIDDISWVKLVESLNKRYTSDVKQLEEYEKQFVHDGKAYLNTAVKIARMDLKSSSNNKIKDLYLDYQNKLFHYSVFAWTSFILNNYVSERATAILDDYIKNSQGVDRQLFLDSLFKPTQKAVVLELQEEVEKHDGKLSKATFEGIYEKYKWLSCLDIHNKPWTKEEFHQHITSFTQTVKKSILSLSEISETLKIKSSDFDYLSIAQRFVYIKDARDDYRRQGVYHALVFFKELAKRIGIKPEEMSYLQQAEVVAFLDGKIKISKKLISDRKKGFVLYLDKNKTLVCVSGRDITITLRKFNLLFTEEKEKELRGSVASRGMATGKVIIVRGVKDLHKVQKGDVLVALTTHPDYVPVMRKSVAIVTDEGGITSHAAIVSREFGIPCIVGTKYATSVLKDGDLVEVNAIDGWIKKL</sequence>
<dbReference type="GO" id="GO:0008986">
    <property type="term" value="F:pyruvate, water dikinase activity"/>
    <property type="evidence" value="ECO:0007669"/>
    <property type="project" value="InterPro"/>
</dbReference>
<dbReference type="Proteomes" id="UP000177418">
    <property type="component" value="Unassembled WGS sequence"/>
</dbReference>
<dbReference type="InterPro" id="IPR006319">
    <property type="entry name" value="PEP_synth"/>
</dbReference>
<name>A0A1F7JHY9_9BACT</name>
<accession>A0A1F7JHY9</accession>
<reference evidence="5 6" key="1">
    <citation type="journal article" date="2016" name="Nat. Commun.">
        <title>Thousands of microbial genomes shed light on interconnected biogeochemical processes in an aquifer system.</title>
        <authorList>
            <person name="Anantharaman K."/>
            <person name="Brown C.T."/>
            <person name="Hug L.A."/>
            <person name="Sharon I."/>
            <person name="Castelle C.J."/>
            <person name="Probst A.J."/>
            <person name="Thomas B.C."/>
            <person name="Singh A."/>
            <person name="Wilkins M.J."/>
            <person name="Karaoz U."/>
            <person name="Brodie E.L."/>
            <person name="Williams K.H."/>
            <person name="Hubbard S.S."/>
            <person name="Banfield J.F."/>
        </authorList>
    </citation>
    <scope>NUCLEOTIDE SEQUENCE [LARGE SCALE GENOMIC DNA]</scope>
</reference>
<evidence type="ECO:0000256" key="1">
    <source>
        <dbReference type="ARBA" id="ARBA00007837"/>
    </source>
</evidence>
<dbReference type="EMBL" id="MGAV01000008">
    <property type="protein sequence ID" value="OGK55226.1"/>
    <property type="molecule type" value="Genomic_DNA"/>
</dbReference>
<evidence type="ECO:0000256" key="3">
    <source>
        <dbReference type="ARBA" id="ARBA00022840"/>
    </source>
</evidence>
<protein>
    <recommendedName>
        <fullName evidence="4">PEP-utilising enzyme mobile domain-containing protein</fullName>
    </recommendedName>
</protein>
<dbReference type="InterPro" id="IPR018274">
    <property type="entry name" value="PEP_util_AS"/>
</dbReference>
<organism evidence="5 6">
    <name type="scientific">Candidatus Roizmanbacteria bacterium RIFCSPLOWO2_02_FULL_36_11</name>
    <dbReference type="NCBI Taxonomy" id="1802071"/>
    <lineage>
        <taxon>Bacteria</taxon>
        <taxon>Candidatus Roizmaniibacteriota</taxon>
    </lineage>
</organism>